<dbReference type="AlphaFoldDB" id="G2E632"/>
<protein>
    <recommendedName>
        <fullName evidence="4">4-vinyl reductase 4VR domain-containing protein</fullName>
    </recommendedName>
</protein>
<dbReference type="OrthoDB" id="7056119at2"/>
<evidence type="ECO:0000256" key="1">
    <source>
        <dbReference type="SAM" id="MobiDB-lite"/>
    </source>
</evidence>
<reference evidence="2 3" key="1">
    <citation type="submission" date="2011-06" db="EMBL/GenBank/DDBJ databases">
        <title>The draft genome of Thiorhodococcus drewsii AZ1.</title>
        <authorList>
            <consortium name="US DOE Joint Genome Institute (JGI-PGF)"/>
            <person name="Lucas S."/>
            <person name="Han J."/>
            <person name="Lapidus A."/>
            <person name="Cheng J.-F."/>
            <person name="Goodwin L."/>
            <person name="Pitluck S."/>
            <person name="Peters L."/>
            <person name="Land M.L."/>
            <person name="Hauser L."/>
            <person name="Vogl K."/>
            <person name="Liu Z."/>
            <person name="Imhoff J."/>
            <person name="Thiel V."/>
            <person name="Frigaard N.-U."/>
            <person name="Bryant D.A."/>
            <person name="Woyke T.J."/>
        </authorList>
    </citation>
    <scope>NUCLEOTIDE SEQUENCE [LARGE SCALE GENOMIC DNA]</scope>
    <source>
        <strain evidence="2 3">AZ1</strain>
    </source>
</reference>
<feature type="region of interest" description="Disordered" evidence="1">
    <location>
        <begin position="82"/>
        <end position="109"/>
    </location>
</feature>
<accession>G2E632</accession>
<dbReference type="Proteomes" id="UP000004200">
    <property type="component" value="Unassembled WGS sequence"/>
</dbReference>
<evidence type="ECO:0008006" key="4">
    <source>
        <dbReference type="Google" id="ProtNLM"/>
    </source>
</evidence>
<keyword evidence="3" id="KW-1185">Reference proteome</keyword>
<gene>
    <name evidence="2" type="ORF">ThidrDRAFT_3745</name>
</gene>
<organism evidence="2 3">
    <name type="scientific">Thiorhodococcus drewsii AZ1</name>
    <dbReference type="NCBI Taxonomy" id="765913"/>
    <lineage>
        <taxon>Bacteria</taxon>
        <taxon>Pseudomonadati</taxon>
        <taxon>Pseudomonadota</taxon>
        <taxon>Gammaproteobacteria</taxon>
        <taxon>Chromatiales</taxon>
        <taxon>Chromatiaceae</taxon>
        <taxon>Thiorhodococcus</taxon>
    </lineage>
</organism>
<sequence length="264" mass="29202">MEDTILKRELVFRISSAAGIQLRTVQRLKQIGILTTKRGFKESPDGDRFMVLEVMGAQVSDEDIWHQVSEIQGVLSLAQAGDLAPAKPQPTAETSIKAKQKTQPEFVPESGDAAIRDRMLIFSLLSRYPRLDGRFNEILTAIPPDSRRERAIELGRGFGGYLARQVKPDKAPTKLSDAMTDLLIPALSPMATLRLDGNALLITDNRIDLKGKGHREETCDFLKGTITGLLDTYDLASLFIGHECRNASQGESCVFSFRQSLEDA</sequence>
<dbReference type="EMBL" id="AFWT01000037">
    <property type="protein sequence ID" value="EGV28449.1"/>
    <property type="molecule type" value="Genomic_DNA"/>
</dbReference>
<proteinExistence type="predicted"/>
<comment type="caution">
    <text evidence="2">The sequence shown here is derived from an EMBL/GenBank/DDBJ whole genome shotgun (WGS) entry which is preliminary data.</text>
</comment>
<evidence type="ECO:0000313" key="3">
    <source>
        <dbReference type="Proteomes" id="UP000004200"/>
    </source>
</evidence>
<evidence type="ECO:0000313" key="2">
    <source>
        <dbReference type="EMBL" id="EGV28449.1"/>
    </source>
</evidence>
<name>G2E632_9GAMM</name>
<dbReference type="RefSeq" id="WP_007042458.1">
    <property type="nucleotide sequence ID" value="NZ_AFWT01000037.1"/>
</dbReference>